<evidence type="ECO:0000313" key="2">
    <source>
        <dbReference type="Proteomes" id="UP001235849"/>
    </source>
</evidence>
<accession>A0ABT7B379</accession>
<gene>
    <name evidence="1" type="ORF">PMG25_05840</name>
</gene>
<proteinExistence type="predicted"/>
<evidence type="ECO:0000313" key="1">
    <source>
        <dbReference type="EMBL" id="MDJ1173611.1"/>
    </source>
</evidence>
<protein>
    <submittedName>
        <fullName evidence="1">Uncharacterized protein</fullName>
    </submittedName>
</protein>
<organism evidence="1 2">
    <name type="scientific">Roseofilum capinflatum BLCC-M114</name>
    <dbReference type="NCBI Taxonomy" id="3022440"/>
    <lineage>
        <taxon>Bacteria</taxon>
        <taxon>Bacillati</taxon>
        <taxon>Cyanobacteriota</taxon>
        <taxon>Cyanophyceae</taxon>
        <taxon>Desertifilales</taxon>
        <taxon>Desertifilaceae</taxon>
        <taxon>Roseofilum</taxon>
        <taxon>Roseofilum capinflatum</taxon>
    </lineage>
</organism>
<dbReference type="Proteomes" id="UP001235849">
    <property type="component" value="Unassembled WGS sequence"/>
</dbReference>
<name>A0ABT7B379_9CYAN</name>
<keyword evidence="2" id="KW-1185">Reference proteome</keyword>
<reference evidence="1 2" key="1">
    <citation type="submission" date="2023-01" db="EMBL/GenBank/DDBJ databases">
        <title>Novel diversity within Roseofilum (Cyanobacteria; Desertifilaceae) from marine benthic mats with descriptions of four novel species.</title>
        <authorList>
            <person name="Wang Y."/>
            <person name="Berthold D.E."/>
            <person name="Hu J."/>
            <person name="Lefler F.W."/>
            <person name="Laughinghouse H.D. IV."/>
        </authorList>
    </citation>
    <scope>NUCLEOTIDE SEQUENCE [LARGE SCALE GENOMIC DNA]</scope>
    <source>
        <strain evidence="1 2">BLCC-M114</strain>
    </source>
</reference>
<comment type="caution">
    <text evidence="1">The sequence shown here is derived from an EMBL/GenBank/DDBJ whole genome shotgun (WGS) entry which is preliminary data.</text>
</comment>
<dbReference type="RefSeq" id="WP_283765962.1">
    <property type="nucleotide sequence ID" value="NZ_JAQOSO010000024.1"/>
</dbReference>
<dbReference type="EMBL" id="JAQOSO010000024">
    <property type="protein sequence ID" value="MDJ1173611.1"/>
    <property type="molecule type" value="Genomic_DNA"/>
</dbReference>
<sequence length="45" mass="4908">MKPNVFVGFSAVADMHVPQPNLRIKAFLVLAKVLFVALGEAIAFH</sequence>